<sequence length="158" mass="18614">MSDECIELKNIKYKSMLLNSSNEESKETIENISNFDSFLEEENTGNSNEPWIKLNKTIKLVKFQEFVNKYQIDNNITDQEKIDLFKFLANNLDRKRFLKTKEVNYDKDNGIILSIPSLFYNSSNKKFTLKRCDKRQSTLKSLAPKKNRNKKNIDINNS</sequence>
<name>A0A6C0CHW7_9ZZZZ</name>
<organism evidence="1">
    <name type="scientific">viral metagenome</name>
    <dbReference type="NCBI Taxonomy" id="1070528"/>
    <lineage>
        <taxon>unclassified sequences</taxon>
        <taxon>metagenomes</taxon>
        <taxon>organismal metagenomes</taxon>
    </lineage>
</organism>
<protein>
    <submittedName>
        <fullName evidence="1">Uncharacterized protein</fullName>
    </submittedName>
</protein>
<accession>A0A6C0CHW7</accession>
<dbReference type="EMBL" id="MN739424">
    <property type="protein sequence ID" value="QHT04188.1"/>
    <property type="molecule type" value="Genomic_DNA"/>
</dbReference>
<proteinExistence type="predicted"/>
<evidence type="ECO:0000313" key="1">
    <source>
        <dbReference type="EMBL" id="QHT04188.1"/>
    </source>
</evidence>
<dbReference type="AlphaFoldDB" id="A0A6C0CHW7"/>
<reference evidence="1" key="1">
    <citation type="journal article" date="2020" name="Nature">
        <title>Giant virus diversity and host interactions through global metagenomics.</title>
        <authorList>
            <person name="Schulz F."/>
            <person name="Roux S."/>
            <person name="Paez-Espino D."/>
            <person name="Jungbluth S."/>
            <person name="Walsh D.A."/>
            <person name="Denef V.J."/>
            <person name="McMahon K.D."/>
            <person name="Konstantinidis K.T."/>
            <person name="Eloe-Fadrosh E.A."/>
            <person name="Kyrpides N.C."/>
            <person name="Woyke T."/>
        </authorList>
    </citation>
    <scope>NUCLEOTIDE SEQUENCE</scope>
    <source>
        <strain evidence="1">GVMAG-M-3300021185-45</strain>
    </source>
</reference>